<dbReference type="InterPro" id="IPR020003">
    <property type="entry name" value="ATPase_a/bsu_AS"/>
</dbReference>
<dbReference type="InterPro" id="IPR000194">
    <property type="entry name" value="ATPase_F1/V1/A1_a/bsu_nucl-bd"/>
</dbReference>
<reference evidence="10 11" key="2">
    <citation type="submission" date="2024-08" db="EMBL/GenBank/DDBJ databases">
        <title>Phylogenomic analyses of a clade within the roseobacter group suggest taxonomic reassignments of species of the genera Aestuariivita, Citreicella, Loktanella, Nautella, Pelagibaca, Ruegeria, Thalassobius, Thiobacimonas and Tropicibacter, and the proposal o.</title>
        <authorList>
            <person name="Jeon C.O."/>
        </authorList>
    </citation>
    <scope>NUCLEOTIDE SEQUENCE [LARGE SCALE GENOMIC DNA]</scope>
    <source>
        <strain evidence="10 11">SS1-5</strain>
    </source>
</reference>
<keyword evidence="3" id="KW-0963">Cytoplasm</keyword>
<evidence type="ECO:0000256" key="1">
    <source>
        <dbReference type="ARBA" id="ARBA00004496"/>
    </source>
</evidence>
<evidence type="ECO:0000313" key="10">
    <source>
        <dbReference type="EMBL" id="WZU67166.2"/>
    </source>
</evidence>
<dbReference type="Proteomes" id="UP001470809">
    <property type="component" value="Chromosome"/>
</dbReference>
<dbReference type="GO" id="GO:0046933">
    <property type="term" value="F:proton-transporting ATP synthase activity, rotational mechanism"/>
    <property type="evidence" value="ECO:0007669"/>
    <property type="project" value="TreeGrafter"/>
</dbReference>
<feature type="domain" description="AAA+ ATPase" evidence="9">
    <location>
        <begin position="162"/>
        <end position="344"/>
    </location>
</feature>
<evidence type="ECO:0000256" key="7">
    <source>
        <dbReference type="ARBA" id="ARBA00022967"/>
    </source>
</evidence>
<dbReference type="Pfam" id="PF00006">
    <property type="entry name" value="ATP-synt_ab"/>
    <property type="match status" value="1"/>
</dbReference>
<evidence type="ECO:0000256" key="3">
    <source>
        <dbReference type="ARBA" id="ARBA00022490"/>
    </source>
</evidence>
<comment type="subcellular location">
    <subcellularLocation>
        <location evidence="1">Cytoplasm</location>
    </subcellularLocation>
</comment>
<dbReference type="InterPro" id="IPR050053">
    <property type="entry name" value="ATPase_alpha/beta_chains"/>
</dbReference>
<dbReference type="Pfam" id="PF18269">
    <property type="entry name" value="T3SS_ATPase_C"/>
    <property type="match status" value="1"/>
</dbReference>
<dbReference type="Gene3D" id="3.40.50.12240">
    <property type="match status" value="1"/>
</dbReference>
<dbReference type="InterPro" id="IPR003593">
    <property type="entry name" value="AAA+_ATPase"/>
</dbReference>
<keyword evidence="2" id="KW-0813">Transport</keyword>
<dbReference type="PROSITE" id="PS00152">
    <property type="entry name" value="ATPASE_ALPHA_BETA"/>
    <property type="match status" value="1"/>
</dbReference>
<evidence type="ECO:0000313" key="11">
    <source>
        <dbReference type="Proteomes" id="UP001470809"/>
    </source>
</evidence>
<keyword evidence="5" id="KW-0067">ATP-binding</keyword>
<dbReference type="SUPFAM" id="SSF52540">
    <property type="entry name" value="P-loop containing nucleoside triphosphate hydrolases"/>
    <property type="match status" value="1"/>
</dbReference>
<evidence type="ECO:0000256" key="5">
    <source>
        <dbReference type="ARBA" id="ARBA00022840"/>
    </source>
</evidence>
<dbReference type="GO" id="GO:0005524">
    <property type="term" value="F:ATP binding"/>
    <property type="evidence" value="ECO:0007669"/>
    <property type="project" value="UniProtKB-KW"/>
</dbReference>
<comment type="catalytic activity">
    <reaction evidence="8">
        <text>ATP + H2O + cellular proteinSide 1 = ADP + phosphate + cellular proteinSide 2.</text>
        <dbReference type="EC" id="7.4.2.8"/>
    </reaction>
</comment>
<organism evidence="10 11">
    <name type="scientific">Yoonia rhodophyticola</name>
    <dbReference type="NCBI Taxonomy" id="3137370"/>
    <lineage>
        <taxon>Bacteria</taxon>
        <taxon>Pseudomonadati</taxon>
        <taxon>Pseudomonadota</taxon>
        <taxon>Alphaproteobacteria</taxon>
        <taxon>Rhodobacterales</taxon>
        <taxon>Paracoccaceae</taxon>
        <taxon>Yoonia</taxon>
    </lineage>
</organism>
<accession>A0AAN0MFK9</accession>
<dbReference type="InterPro" id="IPR004100">
    <property type="entry name" value="ATPase_F1/V1/A1_a/bsu_N"/>
</dbReference>
<keyword evidence="11" id="KW-1185">Reference proteome</keyword>
<dbReference type="AlphaFoldDB" id="A0AAN0MFK9"/>
<dbReference type="EMBL" id="CP151767">
    <property type="protein sequence ID" value="WZU67166.2"/>
    <property type="molecule type" value="Genomic_DNA"/>
</dbReference>
<protein>
    <submittedName>
        <fullName evidence="10">FliI/YscN family ATPase</fullName>
    </submittedName>
</protein>
<dbReference type="PANTHER" id="PTHR15184">
    <property type="entry name" value="ATP SYNTHASE"/>
    <property type="match status" value="1"/>
</dbReference>
<proteinExistence type="predicted"/>
<keyword evidence="4" id="KW-0547">Nucleotide-binding</keyword>
<dbReference type="InterPro" id="IPR027417">
    <property type="entry name" value="P-loop_NTPase"/>
</dbReference>
<dbReference type="InterPro" id="IPR040627">
    <property type="entry name" value="T3SS_ATPase_C"/>
</dbReference>
<evidence type="ECO:0000259" key="9">
    <source>
        <dbReference type="SMART" id="SM00382"/>
    </source>
</evidence>
<keyword evidence="6" id="KW-0653">Protein transport</keyword>
<dbReference type="PANTHER" id="PTHR15184:SF9">
    <property type="entry name" value="SPI-1 TYPE 3 SECRETION SYSTEM ATPASE"/>
    <property type="match status" value="1"/>
</dbReference>
<dbReference type="NCBIfam" id="TIGR01026">
    <property type="entry name" value="fliI_yscN"/>
    <property type="match status" value="1"/>
</dbReference>
<dbReference type="Pfam" id="PF02874">
    <property type="entry name" value="ATP-synt_ab_N"/>
    <property type="match status" value="1"/>
</dbReference>
<dbReference type="KEGG" id="yrh:AABB31_19745"/>
<gene>
    <name evidence="10" type="ORF">AABB31_19745</name>
</gene>
<evidence type="ECO:0000256" key="8">
    <source>
        <dbReference type="ARBA" id="ARBA00034006"/>
    </source>
</evidence>
<sequence length="443" mass="48072">MTLLLDRLEATRAALYGMTPRPPQGRVTRLSGPVIRAVFSHAIIGEICEIHRTAGQPAIIGRVVGLDDNEVIISPFGACTGLAVGAPVRSYGRELTVAVGHQLLGRTLDGMGNPIDGLDPLPPGMMRRPVTCDAPPPMTRPLIERPMITGMKAIDFATTLGRGQRVGIFGSAGTGKSSTLSAIAQHCEADIIVIAMIGERGREVREFLERSLPAEKRRNTVVVAATSDRSPMERLNGAHVATAIAESFRDEGKSVLLMMDSLTRVARALREIGLAAGEAPTRRGYPASVYPALPELIERAGRNVHGDITGLFTVLVEGDDANDPIGEEVRSLTDGHIILDPKIAAEGRYPAINVARSLSRIMGDVTDDTHREMMIEVRRLIAIYERIEILVQIGEYEPGQDKDNDRAVALVPKINEAFKQKIEEKFALEDTFALFKKILSDAK</sequence>
<dbReference type="RefSeq" id="WP_373635227.1">
    <property type="nucleotide sequence ID" value="NZ_CP151767.2"/>
</dbReference>
<dbReference type="InterPro" id="IPR005714">
    <property type="entry name" value="ATPase_T3SS_FliI/YscN"/>
</dbReference>
<dbReference type="CDD" id="cd01136">
    <property type="entry name" value="ATPase_flagellum-secretory_path_III"/>
    <property type="match status" value="1"/>
</dbReference>
<reference evidence="11" key="1">
    <citation type="submission" date="2024-04" db="EMBL/GenBank/DDBJ databases">
        <title>Phylogenomic analyses of a clade within the roseobacter group suggest taxonomic reassignments of species of the genera Aestuariivita, Citreicella, Loktanella, Nautella, Pelagibaca, Ruegeria, Thalassobius, Thiobacimonas and Tropicibacter, and the proposal o.</title>
        <authorList>
            <person name="Jeon C.O."/>
        </authorList>
    </citation>
    <scope>NUCLEOTIDE SEQUENCE [LARGE SCALE GENOMIC DNA]</scope>
    <source>
        <strain evidence="11">SS1-5</strain>
    </source>
</reference>
<evidence type="ECO:0000256" key="2">
    <source>
        <dbReference type="ARBA" id="ARBA00022448"/>
    </source>
</evidence>
<name>A0AAN0MFK9_9RHOB</name>
<keyword evidence="7" id="KW-1278">Translocase</keyword>
<evidence type="ECO:0000256" key="4">
    <source>
        <dbReference type="ARBA" id="ARBA00022741"/>
    </source>
</evidence>
<dbReference type="SMART" id="SM00382">
    <property type="entry name" value="AAA"/>
    <property type="match status" value="1"/>
</dbReference>
<evidence type="ECO:0000256" key="6">
    <source>
        <dbReference type="ARBA" id="ARBA00022927"/>
    </source>
</evidence>